<protein>
    <submittedName>
        <fullName evidence="1">Uncharacterized protein</fullName>
    </submittedName>
</protein>
<dbReference type="RefSeq" id="WP_024095008.1">
    <property type="nucleotide sequence ID" value="NZ_CP019651.1"/>
</dbReference>
<evidence type="ECO:0000313" key="1">
    <source>
        <dbReference type="EMBL" id="AVF25506.1"/>
    </source>
</evidence>
<organism evidence="1 3">
    <name type="scientific">Paenibacillus larvae subsp. larvae</name>
    <dbReference type="NCBI Taxonomy" id="147375"/>
    <lineage>
        <taxon>Bacteria</taxon>
        <taxon>Bacillati</taxon>
        <taxon>Bacillota</taxon>
        <taxon>Bacilli</taxon>
        <taxon>Bacillales</taxon>
        <taxon>Paenibacillaceae</taxon>
        <taxon>Paenibacillus</taxon>
    </lineage>
</organism>
<dbReference type="GeneID" id="78828542"/>
<sequence>MMQSQETSSIQPMQQLLREQLSIAMKPGHKCVQKALGNGHF</sequence>
<dbReference type="EMBL" id="CP019655">
    <property type="protein sequence ID" value="AVF25506.1"/>
    <property type="molecule type" value="Genomic_DNA"/>
</dbReference>
<accession>A0A6C0QPB3</accession>
<gene>
    <name evidence="1" type="ORF">ERICIII_01311</name>
    <name evidence="2" type="ORF">ERICV_01329</name>
</gene>
<dbReference type="EMBL" id="CP019717">
    <property type="protein sequence ID" value="QHZ50493.1"/>
    <property type="molecule type" value="Genomic_DNA"/>
</dbReference>
<proteinExistence type="predicted"/>
<accession>A0A2L1UBI3</accession>
<reference evidence="3" key="1">
    <citation type="submission" date="2017-02" db="EMBL/GenBank/DDBJ databases">
        <title>Delineation of Paenibacillus larvae strains originating from foulbrood outbreaks.</title>
        <authorList>
            <person name="Beims H."/>
            <person name="Bunk B."/>
            <person name="Sproeer C."/>
            <person name="Mohr K.I."/>
            <person name="Pradella S."/>
            <person name="Guenther G."/>
            <person name="Rohde M."/>
            <person name="von der Ohe W."/>
            <person name="Steinert M."/>
        </authorList>
    </citation>
    <scope>NUCLEOTIDE SEQUENCE [LARGE SCALE GENOMIC DNA]</scope>
    <source>
        <strain evidence="3">Eric_III</strain>
    </source>
</reference>
<evidence type="ECO:0000313" key="3">
    <source>
        <dbReference type="Proteomes" id="UP000239833"/>
    </source>
</evidence>
<dbReference type="Proteomes" id="UP000239833">
    <property type="component" value="Chromosome"/>
</dbReference>
<dbReference type="Proteomes" id="UP000464330">
    <property type="component" value="Chromosome"/>
</dbReference>
<reference evidence="1 4" key="2">
    <citation type="journal article" date="2020" name="Int. J. Med. Microbiol.">
        <title>Discovery of Paenibacillus larvae ERIC V: Phenotypic and genomic comparison to genotypes ERIC I-IV reveal different inventories of virulence factors which correlate with epidemiological prevalences of American Foulbrood.</title>
        <authorList>
            <person name="Beims H."/>
            <person name="Bunk B."/>
            <person name="Erler S."/>
            <person name="Mohr K.I."/>
            <person name="Sproer C."/>
            <person name="Pradella S."/>
            <person name="Gunther G."/>
            <person name="Rohde M."/>
            <person name="von der Ohe W."/>
            <person name="Steinert M."/>
        </authorList>
    </citation>
    <scope>NUCLEOTIDE SEQUENCE</scope>
    <source>
        <strain evidence="1">Eric_III</strain>
        <strain evidence="2">Eric_V</strain>
    </source>
</reference>
<dbReference type="AlphaFoldDB" id="A0A2L1UBI3"/>
<evidence type="ECO:0000313" key="4">
    <source>
        <dbReference type="Proteomes" id="UP000464330"/>
    </source>
</evidence>
<name>A0A2L1UBI3_9BACL</name>
<evidence type="ECO:0000313" key="2">
    <source>
        <dbReference type="EMBL" id="QHZ50493.1"/>
    </source>
</evidence>
<accession>A0A8B6WUW3</accession>